<gene>
    <name evidence="2" type="ORF">BN2614_LOCUS1</name>
</gene>
<organism evidence="2 3">
    <name type="scientific">Gulo gulo</name>
    <name type="common">Wolverine</name>
    <name type="synonym">Gluton</name>
    <dbReference type="NCBI Taxonomy" id="48420"/>
    <lineage>
        <taxon>Eukaryota</taxon>
        <taxon>Metazoa</taxon>
        <taxon>Chordata</taxon>
        <taxon>Craniata</taxon>
        <taxon>Vertebrata</taxon>
        <taxon>Euteleostomi</taxon>
        <taxon>Mammalia</taxon>
        <taxon>Eutheria</taxon>
        <taxon>Laurasiatheria</taxon>
        <taxon>Carnivora</taxon>
        <taxon>Caniformia</taxon>
        <taxon>Musteloidea</taxon>
        <taxon>Mustelidae</taxon>
        <taxon>Guloninae</taxon>
        <taxon>Gulo</taxon>
    </lineage>
</organism>
<evidence type="ECO:0000313" key="2">
    <source>
        <dbReference type="EMBL" id="VCW66348.1"/>
    </source>
</evidence>
<feature type="chain" id="PRO_5040737819" description="Secreted protein" evidence="1">
    <location>
        <begin position="16"/>
        <end position="73"/>
    </location>
</feature>
<evidence type="ECO:0000313" key="3">
    <source>
        <dbReference type="Proteomes" id="UP000269945"/>
    </source>
</evidence>
<accession>A0A9X9LEX7</accession>
<evidence type="ECO:0008006" key="4">
    <source>
        <dbReference type="Google" id="ProtNLM"/>
    </source>
</evidence>
<name>A0A9X9LEX7_GULGU</name>
<keyword evidence="3" id="KW-1185">Reference proteome</keyword>
<dbReference type="Proteomes" id="UP000269945">
    <property type="component" value="Unassembled WGS sequence"/>
</dbReference>
<proteinExistence type="predicted"/>
<dbReference type="AlphaFoldDB" id="A0A9X9LEX7"/>
<feature type="signal peptide" evidence="1">
    <location>
        <begin position="1"/>
        <end position="15"/>
    </location>
</feature>
<keyword evidence="1" id="KW-0732">Signal</keyword>
<protein>
    <recommendedName>
        <fullName evidence="4">Secreted protein</fullName>
    </recommendedName>
</protein>
<dbReference type="EMBL" id="CYRY02001720">
    <property type="protein sequence ID" value="VCW66348.1"/>
    <property type="molecule type" value="Genomic_DNA"/>
</dbReference>
<sequence>MFFCFFLCLDSSLRASIIRSEAEGTTSIWTCQFQKASSLSSTDPSHHWLPWQYHHQAFLETDPARPSLGPRQT</sequence>
<comment type="caution">
    <text evidence="2">The sequence shown here is derived from an EMBL/GenBank/DDBJ whole genome shotgun (WGS) entry which is preliminary data.</text>
</comment>
<evidence type="ECO:0000256" key="1">
    <source>
        <dbReference type="SAM" id="SignalP"/>
    </source>
</evidence>
<reference evidence="2 3" key="1">
    <citation type="submission" date="2018-10" db="EMBL/GenBank/DDBJ databases">
        <authorList>
            <person name="Ekblom R."/>
            <person name="Jareborg N."/>
        </authorList>
    </citation>
    <scope>NUCLEOTIDE SEQUENCE [LARGE SCALE GENOMIC DNA]</scope>
    <source>
        <tissue evidence="2">Muscle</tissue>
    </source>
</reference>